<dbReference type="InterPro" id="IPR032710">
    <property type="entry name" value="NTF2-like_dom_sf"/>
</dbReference>
<evidence type="ECO:0000313" key="2">
    <source>
        <dbReference type="EMBL" id="MCX3264949.1"/>
    </source>
</evidence>
<proteinExistence type="predicted"/>
<sequence length="130" mass="14682">MKNQDQTQQLRQAIDGFAATLNTANGTLIQDFFTDDGKFMPQGFETLSSQQLEASANIFLAANAFHIAFEIQDISIDDDFATVIAKATTSQRKPGSAAAIEKTSRDFFVYRKIDNAWKIYRYIFNNVIFH</sequence>
<accession>A0A9X3DC83</accession>
<feature type="domain" description="DUF4440" evidence="1">
    <location>
        <begin position="11"/>
        <end position="119"/>
    </location>
</feature>
<dbReference type="SUPFAM" id="SSF54427">
    <property type="entry name" value="NTF2-like"/>
    <property type="match status" value="1"/>
</dbReference>
<dbReference type="RefSeq" id="WP_010602767.1">
    <property type="nucleotide sequence ID" value="NZ_JAPJUH010000003.1"/>
</dbReference>
<name>A0A9X3DC83_9SPHI</name>
<protein>
    <submittedName>
        <fullName evidence="2">Nuclear transport factor 2 family protein</fullName>
    </submittedName>
</protein>
<evidence type="ECO:0000259" key="1">
    <source>
        <dbReference type="Pfam" id="PF14534"/>
    </source>
</evidence>
<dbReference type="Proteomes" id="UP001142592">
    <property type="component" value="Unassembled WGS sequence"/>
</dbReference>
<gene>
    <name evidence="2" type="ORF">OQZ29_09345</name>
</gene>
<dbReference type="InterPro" id="IPR027843">
    <property type="entry name" value="DUF4440"/>
</dbReference>
<dbReference type="AlphaFoldDB" id="A0A9X3DC83"/>
<organism evidence="2 3">
    <name type="scientific">Pedobacter agri</name>
    <dbReference type="NCBI Taxonomy" id="454586"/>
    <lineage>
        <taxon>Bacteria</taxon>
        <taxon>Pseudomonadati</taxon>
        <taxon>Bacteroidota</taxon>
        <taxon>Sphingobacteriia</taxon>
        <taxon>Sphingobacteriales</taxon>
        <taxon>Sphingobacteriaceae</taxon>
        <taxon>Pedobacter</taxon>
    </lineage>
</organism>
<comment type="caution">
    <text evidence="2">The sequence shown here is derived from an EMBL/GenBank/DDBJ whole genome shotgun (WGS) entry which is preliminary data.</text>
</comment>
<dbReference type="Gene3D" id="3.10.450.50">
    <property type="match status" value="1"/>
</dbReference>
<keyword evidence="3" id="KW-1185">Reference proteome</keyword>
<dbReference type="Pfam" id="PF14534">
    <property type="entry name" value="DUF4440"/>
    <property type="match status" value="1"/>
</dbReference>
<evidence type="ECO:0000313" key="3">
    <source>
        <dbReference type="Proteomes" id="UP001142592"/>
    </source>
</evidence>
<reference evidence="2" key="1">
    <citation type="submission" date="2022-11" db="EMBL/GenBank/DDBJ databases">
        <authorList>
            <person name="Graham C."/>
            <person name="Newman J.D."/>
        </authorList>
    </citation>
    <scope>NUCLEOTIDE SEQUENCE</scope>
    <source>
        <strain evidence="2">DSM 19486</strain>
    </source>
</reference>
<dbReference type="EMBL" id="JAPJUH010000003">
    <property type="protein sequence ID" value="MCX3264949.1"/>
    <property type="molecule type" value="Genomic_DNA"/>
</dbReference>